<protein>
    <submittedName>
        <fullName evidence="2">Uncharacterized protein</fullName>
    </submittedName>
</protein>
<feature type="region of interest" description="Disordered" evidence="1">
    <location>
        <begin position="1"/>
        <end position="68"/>
    </location>
</feature>
<gene>
    <name evidence="2" type="ORF">AVEN_45649_1</name>
</gene>
<name>A0A4Y2ESB2_ARAVE</name>
<dbReference type="AlphaFoldDB" id="A0A4Y2ESB2"/>
<comment type="caution">
    <text evidence="2">The sequence shown here is derived from an EMBL/GenBank/DDBJ whole genome shotgun (WGS) entry which is preliminary data.</text>
</comment>
<keyword evidence="3" id="KW-1185">Reference proteome</keyword>
<evidence type="ECO:0000313" key="3">
    <source>
        <dbReference type="Proteomes" id="UP000499080"/>
    </source>
</evidence>
<proteinExistence type="predicted"/>
<reference evidence="2 3" key="1">
    <citation type="journal article" date="2019" name="Sci. Rep.">
        <title>Orb-weaving spider Araneus ventricosus genome elucidates the spidroin gene catalogue.</title>
        <authorList>
            <person name="Kono N."/>
            <person name="Nakamura H."/>
            <person name="Ohtoshi R."/>
            <person name="Moran D.A.P."/>
            <person name="Shinohara A."/>
            <person name="Yoshida Y."/>
            <person name="Fujiwara M."/>
            <person name="Mori M."/>
            <person name="Tomita M."/>
            <person name="Arakawa K."/>
        </authorList>
    </citation>
    <scope>NUCLEOTIDE SEQUENCE [LARGE SCALE GENOMIC DNA]</scope>
</reference>
<evidence type="ECO:0000313" key="2">
    <source>
        <dbReference type="EMBL" id="GBM31731.1"/>
    </source>
</evidence>
<organism evidence="2 3">
    <name type="scientific">Araneus ventricosus</name>
    <name type="common">Orbweaver spider</name>
    <name type="synonym">Epeira ventricosa</name>
    <dbReference type="NCBI Taxonomy" id="182803"/>
    <lineage>
        <taxon>Eukaryota</taxon>
        <taxon>Metazoa</taxon>
        <taxon>Ecdysozoa</taxon>
        <taxon>Arthropoda</taxon>
        <taxon>Chelicerata</taxon>
        <taxon>Arachnida</taxon>
        <taxon>Araneae</taxon>
        <taxon>Araneomorphae</taxon>
        <taxon>Entelegynae</taxon>
        <taxon>Araneoidea</taxon>
        <taxon>Araneidae</taxon>
        <taxon>Araneus</taxon>
    </lineage>
</organism>
<feature type="compositionally biased region" description="Basic and acidic residues" evidence="1">
    <location>
        <begin position="1"/>
        <end position="12"/>
    </location>
</feature>
<evidence type="ECO:0000256" key="1">
    <source>
        <dbReference type="SAM" id="MobiDB-lite"/>
    </source>
</evidence>
<dbReference type="EMBL" id="BGPR01000691">
    <property type="protein sequence ID" value="GBM31731.1"/>
    <property type="molecule type" value="Genomic_DNA"/>
</dbReference>
<dbReference type="Proteomes" id="UP000499080">
    <property type="component" value="Unassembled WGS sequence"/>
</dbReference>
<accession>A0A4Y2ESB2</accession>
<sequence length="68" mass="7767">MGFTAVHEKQEANRAATASHGELPRLPSRDRRDQKKAEGIEESKIEGSKDAWEPRDWDTRTYLEKASP</sequence>
<feature type="compositionally biased region" description="Basic and acidic residues" evidence="1">
    <location>
        <begin position="27"/>
        <end position="68"/>
    </location>
</feature>